<dbReference type="GO" id="GO:0033396">
    <property type="term" value="P:beta-alanine biosynthetic process via 3-ureidopropionate"/>
    <property type="evidence" value="ECO:0007669"/>
    <property type="project" value="TreeGrafter"/>
</dbReference>
<dbReference type="Pfam" id="PF00795">
    <property type="entry name" value="CN_hydrolase"/>
    <property type="match status" value="1"/>
</dbReference>
<feature type="domain" description="CN hydrolase" evidence="2">
    <location>
        <begin position="1"/>
        <end position="196"/>
    </location>
</feature>
<dbReference type="AlphaFoldDB" id="A0A699HJU5"/>
<evidence type="ECO:0000259" key="2">
    <source>
        <dbReference type="PROSITE" id="PS50263"/>
    </source>
</evidence>
<gene>
    <name evidence="3" type="ORF">Tci_402339</name>
</gene>
<organism evidence="3">
    <name type="scientific">Tanacetum cinerariifolium</name>
    <name type="common">Dalmatian daisy</name>
    <name type="synonym">Chrysanthemum cinerariifolium</name>
    <dbReference type="NCBI Taxonomy" id="118510"/>
    <lineage>
        <taxon>Eukaryota</taxon>
        <taxon>Viridiplantae</taxon>
        <taxon>Streptophyta</taxon>
        <taxon>Embryophyta</taxon>
        <taxon>Tracheophyta</taxon>
        <taxon>Spermatophyta</taxon>
        <taxon>Magnoliopsida</taxon>
        <taxon>eudicotyledons</taxon>
        <taxon>Gunneridae</taxon>
        <taxon>Pentapetalae</taxon>
        <taxon>asterids</taxon>
        <taxon>campanulids</taxon>
        <taxon>Asterales</taxon>
        <taxon>Asteraceae</taxon>
        <taxon>Asteroideae</taxon>
        <taxon>Anthemideae</taxon>
        <taxon>Anthemidinae</taxon>
        <taxon>Tanacetum</taxon>
    </lineage>
</organism>
<sequence>MEKSECSAIHILETRIMITCLILTRIVLRRVSSFRLCLEVFHALPEIHITSDLLEFGDFNESTYYMEGKTEHPVLETAYGNIGVNICYGWHYPLNWISFGRNGAEIVFNPSATVGELSEPMWPIKARNAAIANSYYVGSINRVGNEVFPNAFTLGDEKPQHADFGHLCGLSHVLAPPDASFEGQMGILYDCYGYDMSESTAVGNQVSILNEATLSYPLVLKIGQLNAYFVPNLKILASIGLSFLSGLKMGKNNVAEETHKIALVDLNQSFCEEIS</sequence>
<comment type="caution">
    <text evidence="3">The sequence shown here is derived from an EMBL/GenBank/DDBJ whole genome shotgun (WGS) entry which is preliminary data.</text>
</comment>
<accession>A0A699HJU5</accession>
<evidence type="ECO:0000313" key="3">
    <source>
        <dbReference type="EMBL" id="GEY30365.1"/>
    </source>
</evidence>
<dbReference type="SUPFAM" id="SSF56317">
    <property type="entry name" value="Carbon-nitrogen hydrolase"/>
    <property type="match status" value="1"/>
</dbReference>
<reference evidence="3" key="1">
    <citation type="journal article" date="2019" name="Sci. Rep.">
        <title>Draft genome of Tanacetum cinerariifolium, the natural source of mosquito coil.</title>
        <authorList>
            <person name="Yamashiro T."/>
            <person name="Shiraishi A."/>
            <person name="Satake H."/>
            <person name="Nakayama K."/>
        </authorList>
    </citation>
    <scope>NUCLEOTIDE SEQUENCE</scope>
</reference>
<dbReference type="InterPro" id="IPR036526">
    <property type="entry name" value="C-N_Hydrolase_sf"/>
</dbReference>
<dbReference type="PANTHER" id="PTHR43674:SF2">
    <property type="entry name" value="BETA-UREIDOPROPIONASE"/>
    <property type="match status" value="1"/>
</dbReference>
<dbReference type="PANTHER" id="PTHR43674">
    <property type="entry name" value="NITRILASE C965.09-RELATED"/>
    <property type="match status" value="1"/>
</dbReference>
<dbReference type="Gene3D" id="3.60.110.10">
    <property type="entry name" value="Carbon-nitrogen hydrolase"/>
    <property type="match status" value="1"/>
</dbReference>
<dbReference type="InterPro" id="IPR003010">
    <property type="entry name" value="C-N_Hydrolase"/>
</dbReference>
<name>A0A699HJU5_TANCI</name>
<keyword evidence="1" id="KW-0378">Hydrolase</keyword>
<evidence type="ECO:0000256" key="1">
    <source>
        <dbReference type="ARBA" id="ARBA00022801"/>
    </source>
</evidence>
<proteinExistence type="predicted"/>
<dbReference type="GO" id="GO:0003837">
    <property type="term" value="F:beta-ureidopropionase activity"/>
    <property type="evidence" value="ECO:0007669"/>
    <property type="project" value="TreeGrafter"/>
</dbReference>
<dbReference type="InterPro" id="IPR050345">
    <property type="entry name" value="Aliph_Amidase/BUP"/>
</dbReference>
<dbReference type="PROSITE" id="PS50263">
    <property type="entry name" value="CN_HYDROLASE"/>
    <property type="match status" value="1"/>
</dbReference>
<protein>
    <submittedName>
        <fullName evidence="3">Beta-ureidopropionase</fullName>
    </submittedName>
</protein>
<dbReference type="EMBL" id="BKCJ010167500">
    <property type="protein sequence ID" value="GEY30365.1"/>
    <property type="molecule type" value="Genomic_DNA"/>
</dbReference>